<dbReference type="InterPro" id="IPR003595">
    <property type="entry name" value="Tyr_Pase_cat"/>
</dbReference>
<protein>
    <submittedName>
        <fullName evidence="3">Uncharacterized protein</fullName>
    </submittedName>
</protein>
<dbReference type="EMBL" id="CAJOBC010118663">
    <property type="protein sequence ID" value="CAF4564102.1"/>
    <property type="molecule type" value="Genomic_DNA"/>
</dbReference>
<dbReference type="InterPro" id="IPR016130">
    <property type="entry name" value="Tyr_Pase_AS"/>
</dbReference>
<dbReference type="Pfam" id="PF00102">
    <property type="entry name" value="Y_phosphatase"/>
    <property type="match status" value="1"/>
</dbReference>
<sequence length="148" mass="16936">MEIKQRQTFGAIVVEALSVQRDPELEIRQLNVTYDDRSQRVTHYYFTGWSDFGVAEKRQLLDLIHIVNSKSNKSNRCGNDRRREEINAPPTVVHCSAGVGRTGTYIAVDTILHLLDKSDDTLANIELDIMGIVYEMRKDRTKMVQTPV</sequence>
<dbReference type="Proteomes" id="UP000681722">
    <property type="component" value="Unassembled WGS sequence"/>
</dbReference>
<dbReference type="PRINTS" id="PR00700">
    <property type="entry name" value="PRTYPHPHTASE"/>
</dbReference>
<accession>A0A816DZA5</accession>
<gene>
    <name evidence="3" type="ORF">GPM918_LOCUS45208</name>
    <name evidence="4" type="ORF">SRO942_LOCUS47512</name>
</gene>
<dbReference type="PROSITE" id="PS50055">
    <property type="entry name" value="TYR_PHOSPHATASE_PTP"/>
    <property type="match status" value="1"/>
</dbReference>
<dbReference type="InterPro" id="IPR029021">
    <property type="entry name" value="Prot-tyrosine_phosphatase-like"/>
</dbReference>
<dbReference type="InterPro" id="IPR000242">
    <property type="entry name" value="PTP_cat"/>
</dbReference>
<dbReference type="SUPFAM" id="SSF52799">
    <property type="entry name" value="(Phosphotyrosine protein) phosphatases II"/>
    <property type="match status" value="1"/>
</dbReference>
<dbReference type="EMBL" id="CAJNOQ010049079">
    <property type="protein sequence ID" value="CAF1645563.1"/>
    <property type="molecule type" value="Genomic_DNA"/>
</dbReference>
<dbReference type="PANTHER" id="PTHR19134">
    <property type="entry name" value="RECEPTOR-TYPE TYROSINE-PROTEIN PHOSPHATASE"/>
    <property type="match status" value="1"/>
</dbReference>
<evidence type="ECO:0000259" key="2">
    <source>
        <dbReference type="PROSITE" id="PS50056"/>
    </source>
</evidence>
<proteinExistence type="predicted"/>
<organism evidence="3 5">
    <name type="scientific">Didymodactylos carnosus</name>
    <dbReference type="NCBI Taxonomy" id="1234261"/>
    <lineage>
        <taxon>Eukaryota</taxon>
        <taxon>Metazoa</taxon>
        <taxon>Spiralia</taxon>
        <taxon>Gnathifera</taxon>
        <taxon>Rotifera</taxon>
        <taxon>Eurotatoria</taxon>
        <taxon>Bdelloidea</taxon>
        <taxon>Philodinida</taxon>
        <taxon>Philodinidae</taxon>
        <taxon>Didymodactylos</taxon>
    </lineage>
</organism>
<dbReference type="SMART" id="SM00194">
    <property type="entry name" value="PTPc"/>
    <property type="match status" value="1"/>
</dbReference>
<evidence type="ECO:0000259" key="1">
    <source>
        <dbReference type="PROSITE" id="PS50055"/>
    </source>
</evidence>
<comment type="caution">
    <text evidence="3">The sequence shown here is derived from an EMBL/GenBank/DDBJ whole genome shotgun (WGS) entry which is preliminary data.</text>
</comment>
<dbReference type="InterPro" id="IPR050348">
    <property type="entry name" value="Protein-Tyr_Phosphatase"/>
</dbReference>
<feature type="domain" description="Tyrosine-protein phosphatase" evidence="1">
    <location>
        <begin position="1"/>
        <end position="148"/>
    </location>
</feature>
<feature type="domain" description="Tyrosine specific protein phosphatases" evidence="2">
    <location>
        <begin position="61"/>
        <end position="148"/>
    </location>
</feature>
<dbReference type="PROSITE" id="PS00383">
    <property type="entry name" value="TYR_PHOSPHATASE_1"/>
    <property type="match status" value="1"/>
</dbReference>
<keyword evidence="5" id="KW-1185">Reference proteome</keyword>
<name>A0A816DZA5_9BILA</name>
<dbReference type="InterPro" id="IPR000387">
    <property type="entry name" value="Tyr_Pase_dom"/>
</dbReference>
<dbReference type="SMART" id="SM00404">
    <property type="entry name" value="PTPc_motif"/>
    <property type="match status" value="1"/>
</dbReference>
<dbReference type="GO" id="GO:0004725">
    <property type="term" value="F:protein tyrosine phosphatase activity"/>
    <property type="evidence" value="ECO:0007669"/>
    <property type="project" value="InterPro"/>
</dbReference>
<dbReference type="Proteomes" id="UP000663829">
    <property type="component" value="Unassembled WGS sequence"/>
</dbReference>
<dbReference type="PANTHER" id="PTHR19134:SF449">
    <property type="entry name" value="TYROSINE-PROTEIN PHOSPHATASE 1"/>
    <property type="match status" value="1"/>
</dbReference>
<dbReference type="CDD" id="cd00047">
    <property type="entry name" value="PTPc"/>
    <property type="match status" value="1"/>
</dbReference>
<dbReference type="Gene3D" id="3.90.190.10">
    <property type="entry name" value="Protein tyrosine phosphatase superfamily"/>
    <property type="match status" value="1"/>
</dbReference>
<dbReference type="OrthoDB" id="8609993at2759"/>
<dbReference type="AlphaFoldDB" id="A0A816DZA5"/>
<evidence type="ECO:0000313" key="3">
    <source>
        <dbReference type="EMBL" id="CAF1645563.1"/>
    </source>
</evidence>
<dbReference type="PROSITE" id="PS50056">
    <property type="entry name" value="TYR_PHOSPHATASE_2"/>
    <property type="match status" value="1"/>
</dbReference>
<evidence type="ECO:0000313" key="5">
    <source>
        <dbReference type="Proteomes" id="UP000663829"/>
    </source>
</evidence>
<reference evidence="3" key="1">
    <citation type="submission" date="2021-02" db="EMBL/GenBank/DDBJ databases">
        <authorList>
            <person name="Nowell W R."/>
        </authorList>
    </citation>
    <scope>NUCLEOTIDE SEQUENCE</scope>
</reference>
<evidence type="ECO:0000313" key="4">
    <source>
        <dbReference type="EMBL" id="CAF4564102.1"/>
    </source>
</evidence>